<proteinExistence type="predicted"/>
<keyword evidence="6" id="KW-0408">Iron</keyword>
<dbReference type="InterPro" id="IPR034556">
    <property type="entry name" value="tRNA_wybutosine-synthase"/>
</dbReference>
<dbReference type="GO" id="GO:0102521">
    <property type="term" value="F:tRNA-4-demethylwyosine synthase activity"/>
    <property type="evidence" value="ECO:0007669"/>
    <property type="project" value="UniProtKB-EC"/>
</dbReference>
<dbReference type="InterPro" id="IPR013917">
    <property type="entry name" value="tRNA_wybutosine-synth"/>
</dbReference>
<evidence type="ECO:0000313" key="12">
    <source>
        <dbReference type="Proteomes" id="UP000526302"/>
    </source>
</evidence>
<dbReference type="Pfam" id="PF08608">
    <property type="entry name" value="Wyosine_form"/>
    <property type="match status" value="1"/>
</dbReference>
<gene>
    <name evidence="11" type="ORF">GX950_02840</name>
</gene>
<name>A0A7K4C066_9ARCH</name>
<dbReference type="InterPro" id="IPR007197">
    <property type="entry name" value="rSAM"/>
</dbReference>
<keyword evidence="3" id="KW-0949">S-adenosyl-L-methionine</keyword>
<keyword evidence="5" id="KW-0479">Metal-binding</keyword>
<dbReference type="SFLD" id="SFLDS00029">
    <property type="entry name" value="Radical_SAM"/>
    <property type="match status" value="1"/>
</dbReference>
<dbReference type="PROSITE" id="PS51918">
    <property type="entry name" value="RADICAL_SAM"/>
    <property type="match status" value="1"/>
</dbReference>
<evidence type="ECO:0000256" key="2">
    <source>
        <dbReference type="ARBA" id="ARBA00022485"/>
    </source>
</evidence>
<keyword evidence="4" id="KW-0819">tRNA processing</keyword>
<dbReference type="SUPFAM" id="SSF102114">
    <property type="entry name" value="Radical SAM enzymes"/>
    <property type="match status" value="1"/>
</dbReference>
<dbReference type="InterPro" id="IPR013785">
    <property type="entry name" value="Aldolase_TIM"/>
</dbReference>
<dbReference type="Proteomes" id="UP000526302">
    <property type="component" value="Unassembled WGS sequence"/>
</dbReference>
<dbReference type="Pfam" id="PF04055">
    <property type="entry name" value="Radical_SAM"/>
    <property type="match status" value="1"/>
</dbReference>
<sequence>MSVKKNKKNKITKIKSVKISAKTRNKNQSSFVSEVLISDFKHKKYGFFKEASVQICEWNKNAIRGKGVCYKQDFYGADTISCHQIAPTTFWCNNSCLFCWRPKEYMGITPPDPIDPNEMIEGLIRERKKLLTGFYGYANKERVDSAMNNAHHFAISLSGEPTLYKKLPELIKLLKKKPTTETVFLVTNGQNPSMLAKLKKTKSLPTQLYISMVSPNETLFKAITCNREKNGWVKYKKTLSMVKTIGTRTVIRLTIIKGLNDSKEMIEEFAKLLEKTKSDFIEIKSYMWLGDSRKRLSSENSPSFEYTKNFATQLLKKMSSYKFENEKINSKIVLLKNKNSKHKTKIINRN</sequence>
<evidence type="ECO:0000256" key="1">
    <source>
        <dbReference type="ARBA" id="ARBA00001966"/>
    </source>
</evidence>
<dbReference type="AlphaFoldDB" id="A0A7K4C066"/>
<comment type="catalytic activity">
    <reaction evidence="9">
        <text>N(1)-methylguanosine(37) in tRNA(Phe) + pyruvate + S-adenosyl-L-methionine = 4-demethylwyosine(37) in tRNA(Phe) + 5'-deoxyadenosine + L-methionine + CO2 + H2O</text>
        <dbReference type="Rhea" id="RHEA:36347"/>
        <dbReference type="Rhea" id="RHEA-COMP:10164"/>
        <dbReference type="Rhea" id="RHEA-COMP:10165"/>
        <dbReference type="ChEBI" id="CHEBI:15361"/>
        <dbReference type="ChEBI" id="CHEBI:15377"/>
        <dbReference type="ChEBI" id="CHEBI:16526"/>
        <dbReference type="ChEBI" id="CHEBI:17319"/>
        <dbReference type="ChEBI" id="CHEBI:57844"/>
        <dbReference type="ChEBI" id="CHEBI:59789"/>
        <dbReference type="ChEBI" id="CHEBI:64315"/>
        <dbReference type="ChEBI" id="CHEBI:73542"/>
        <dbReference type="EC" id="4.1.3.44"/>
    </reaction>
</comment>
<feature type="domain" description="Radical SAM core" evidence="10">
    <location>
        <begin position="75"/>
        <end position="324"/>
    </location>
</feature>
<reference evidence="11 12" key="1">
    <citation type="journal article" date="2020" name="Biotechnol. Biofuels">
        <title>New insights from the biogas microbiome by comprehensive genome-resolved metagenomics of nearly 1600 species originating from multiple anaerobic digesters.</title>
        <authorList>
            <person name="Campanaro S."/>
            <person name="Treu L."/>
            <person name="Rodriguez-R L.M."/>
            <person name="Kovalovszki A."/>
            <person name="Ziels R.M."/>
            <person name="Maus I."/>
            <person name="Zhu X."/>
            <person name="Kougias P.G."/>
            <person name="Basile A."/>
            <person name="Luo G."/>
            <person name="Schluter A."/>
            <person name="Konstantinidis K.T."/>
            <person name="Angelidaki I."/>
        </authorList>
    </citation>
    <scope>NUCLEOTIDE SEQUENCE [LARGE SCALE GENOMIC DNA]</scope>
    <source>
        <strain evidence="11">AS22ysBPME_79</strain>
    </source>
</reference>
<organism evidence="11 12">
    <name type="scientific">Candidatus Iainarchaeum sp</name>
    <dbReference type="NCBI Taxonomy" id="3101447"/>
    <lineage>
        <taxon>Archaea</taxon>
        <taxon>Candidatus Iainarchaeota</taxon>
        <taxon>Candidatus Iainarchaeia</taxon>
        <taxon>Candidatus Iainarchaeales</taxon>
        <taxon>Candidatus Iainarchaeaceae</taxon>
        <taxon>Candidatus Iainarchaeum</taxon>
    </lineage>
</organism>
<evidence type="ECO:0000256" key="4">
    <source>
        <dbReference type="ARBA" id="ARBA00022694"/>
    </source>
</evidence>
<dbReference type="CDD" id="cd01335">
    <property type="entry name" value="Radical_SAM"/>
    <property type="match status" value="1"/>
</dbReference>
<dbReference type="InterPro" id="IPR058240">
    <property type="entry name" value="rSAM_sf"/>
</dbReference>
<evidence type="ECO:0000259" key="10">
    <source>
        <dbReference type="PROSITE" id="PS51918"/>
    </source>
</evidence>
<dbReference type="GO" id="GO:0051539">
    <property type="term" value="F:4 iron, 4 sulfur cluster binding"/>
    <property type="evidence" value="ECO:0007669"/>
    <property type="project" value="UniProtKB-KW"/>
</dbReference>
<dbReference type="PANTHER" id="PTHR13930">
    <property type="entry name" value="S-ADENOSYL-L-METHIONINE-DEPENDENT TRNA 4-DEMETHYLWYOSINE SYNTHASE"/>
    <property type="match status" value="1"/>
</dbReference>
<dbReference type="GO" id="GO:0046872">
    <property type="term" value="F:metal ion binding"/>
    <property type="evidence" value="ECO:0007669"/>
    <property type="project" value="UniProtKB-KW"/>
</dbReference>
<evidence type="ECO:0000256" key="5">
    <source>
        <dbReference type="ARBA" id="ARBA00022723"/>
    </source>
</evidence>
<keyword evidence="8" id="KW-0456">Lyase</keyword>
<dbReference type="GO" id="GO:0008033">
    <property type="term" value="P:tRNA processing"/>
    <property type="evidence" value="ECO:0007669"/>
    <property type="project" value="UniProtKB-KW"/>
</dbReference>
<evidence type="ECO:0000256" key="3">
    <source>
        <dbReference type="ARBA" id="ARBA00022691"/>
    </source>
</evidence>
<keyword evidence="7" id="KW-0411">Iron-sulfur</keyword>
<comment type="cofactor">
    <cofactor evidence="1">
        <name>[4Fe-4S] cluster</name>
        <dbReference type="ChEBI" id="CHEBI:49883"/>
    </cofactor>
</comment>
<evidence type="ECO:0000313" key="11">
    <source>
        <dbReference type="EMBL" id="NMA44719.1"/>
    </source>
</evidence>
<comment type="caution">
    <text evidence="11">The sequence shown here is derived from an EMBL/GenBank/DDBJ whole genome shotgun (WGS) entry which is preliminary data.</text>
</comment>
<protein>
    <submittedName>
        <fullName evidence="11">4-demethylwyosine synthase TYW1</fullName>
    </submittedName>
</protein>
<keyword evidence="2" id="KW-0004">4Fe-4S</keyword>
<dbReference type="PANTHER" id="PTHR13930:SF0">
    <property type="entry name" value="S-ADENOSYL-L-METHIONINE-DEPENDENT TRNA 4-DEMETHYLWYOSINE SYNTHASE TYW1-RELATED"/>
    <property type="match status" value="1"/>
</dbReference>
<accession>A0A7K4C066</accession>
<evidence type="ECO:0000256" key="9">
    <source>
        <dbReference type="ARBA" id="ARBA00049466"/>
    </source>
</evidence>
<dbReference type="EMBL" id="JAAZKV010000019">
    <property type="protein sequence ID" value="NMA44719.1"/>
    <property type="molecule type" value="Genomic_DNA"/>
</dbReference>
<evidence type="ECO:0000256" key="8">
    <source>
        <dbReference type="ARBA" id="ARBA00023239"/>
    </source>
</evidence>
<evidence type="ECO:0000256" key="6">
    <source>
        <dbReference type="ARBA" id="ARBA00023004"/>
    </source>
</evidence>
<evidence type="ECO:0000256" key="7">
    <source>
        <dbReference type="ARBA" id="ARBA00023014"/>
    </source>
</evidence>
<dbReference type="Gene3D" id="3.20.20.70">
    <property type="entry name" value="Aldolase class I"/>
    <property type="match status" value="1"/>
</dbReference>